<feature type="domain" description="Helitron helicase-like" evidence="1">
    <location>
        <begin position="15"/>
        <end position="126"/>
    </location>
</feature>
<dbReference type="EMBL" id="AVOT02063125">
    <property type="protein sequence ID" value="MBW0555938.1"/>
    <property type="molecule type" value="Genomic_DNA"/>
</dbReference>
<evidence type="ECO:0000259" key="1">
    <source>
        <dbReference type="Pfam" id="PF14214"/>
    </source>
</evidence>
<proteinExistence type="predicted"/>
<dbReference type="OrthoDB" id="3366231at2759"/>
<protein>
    <recommendedName>
        <fullName evidence="1">Helitron helicase-like domain-containing protein</fullName>
    </recommendedName>
</protein>
<name>A0A9Q3J487_9BASI</name>
<reference evidence="2" key="1">
    <citation type="submission" date="2021-03" db="EMBL/GenBank/DDBJ databases">
        <title>Draft genome sequence of rust myrtle Austropuccinia psidii MF-1, a brazilian biotype.</title>
        <authorList>
            <person name="Quecine M.C."/>
            <person name="Pachon D.M.R."/>
            <person name="Bonatelli M.L."/>
            <person name="Correr F.H."/>
            <person name="Franceschini L.M."/>
            <person name="Leite T.F."/>
            <person name="Margarido G.R.A."/>
            <person name="Almeida C.A."/>
            <person name="Ferrarezi J.A."/>
            <person name="Labate C.A."/>
        </authorList>
    </citation>
    <scope>NUCLEOTIDE SEQUENCE</scope>
    <source>
        <strain evidence="2">MF-1</strain>
    </source>
</reference>
<evidence type="ECO:0000313" key="3">
    <source>
        <dbReference type="Proteomes" id="UP000765509"/>
    </source>
</evidence>
<dbReference type="AlphaFoldDB" id="A0A9Q3J487"/>
<dbReference type="PANTHER" id="PTHR10492:SF57">
    <property type="entry name" value="ATP-DEPENDENT DNA HELICASE"/>
    <property type="match status" value="1"/>
</dbReference>
<gene>
    <name evidence="2" type="ORF">O181_095653</name>
</gene>
<organism evidence="2 3">
    <name type="scientific">Austropuccinia psidii MF-1</name>
    <dbReference type="NCBI Taxonomy" id="1389203"/>
    <lineage>
        <taxon>Eukaryota</taxon>
        <taxon>Fungi</taxon>
        <taxon>Dikarya</taxon>
        <taxon>Basidiomycota</taxon>
        <taxon>Pucciniomycotina</taxon>
        <taxon>Pucciniomycetes</taxon>
        <taxon>Pucciniales</taxon>
        <taxon>Sphaerophragmiaceae</taxon>
        <taxon>Austropuccinia</taxon>
    </lineage>
</organism>
<evidence type="ECO:0000313" key="2">
    <source>
        <dbReference type="EMBL" id="MBW0555938.1"/>
    </source>
</evidence>
<accession>A0A9Q3J487</accession>
<dbReference type="Proteomes" id="UP000765509">
    <property type="component" value="Unassembled WGS sequence"/>
</dbReference>
<comment type="caution">
    <text evidence="2">The sequence shown here is derived from an EMBL/GenBank/DDBJ whole genome shotgun (WGS) entry which is preliminary data.</text>
</comment>
<feature type="non-terminal residue" evidence="2">
    <location>
        <position position="226"/>
    </location>
</feature>
<dbReference type="PANTHER" id="PTHR10492">
    <property type="match status" value="1"/>
</dbReference>
<keyword evidence="3" id="KW-1185">Reference proteome</keyword>
<dbReference type="InterPro" id="IPR025476">
    <property type="entry name" value="Helitron_helicase-like"/>
</dbReference>
<sequence length="226" mass="25591">MYQGLTETLEGEGYVNGKKIVLPSTFIGGPQAMIQLYQDTMALVKHFGRPSLFITITANPKRPETQATLKNNEIPLDRPDWVSRVFQLRLNVLLQYLTVNKRLGSVVSYVYNIEFQKRGLPNAHIIMILTERSIPNTVRDIDALVCAEIPDQEQENDLFSIVTKPMLHAPCQEGSCCWTNNGFKWGYPKPYAAETSISNDAYPVYRRRQGSSFTSGSHVYTNQDVI</sequence>
<dbReference type="Pfam" id="PF14214">
    <property type="entry name" value="Helitron_like_N"/>
    <property type="match status" value="1"/>
</dbReference>